<dbReference type="PANTHER" id="PTHR44329">
    <property type="entry name" value="SERINE/THREONINE-PROTEIN KINASE TNNI3K-RELATED"/>
    <property type="match status" value="1"/>
</dbReference>
<dbReference type="VEuPathDB" id="FungiDB:RhiirFUN_019950"/>
<dbReference type="GO" id="GO:0004674">
    <property type="term" value="F:protein serine/threonine kinase activity"/>
    <property type="evidence" value="ECO:0007669"/>
    <property type="project" value="TreeGrafter"/>
</dbReference>
<proteinExistence type="predicted"/>
<evidence type="ECO:0000313" key="2">
    <source>
        <dbReference type="EMBL" id="PKY57679.1"/>
    </source>
</evidence>
<keyword evidence="2" id="KW-0808">Transferase</keyword>
<dbReference type="InterPro" id="IPR000719">
    <property type="entry name" value="Prot_kinase_dom"/>
</dbReference>
<dbReference type="Gene3D" id="1.10.510.10">
    <property type="entry name" value="Transferase(Phosphotransferase) domain 1"/>
    <property type="match status" value="1"/>
</dbReference>
<dbReference type="Proteomes" id="UP000234323">
    <property type="component" value="Unassembled WGS sequence"/>
</dbReference>
<keyword evidence="2" id="KW-0418">Kinase</keyword>
<gene>
    <name evidence="2" type="ORF">RhiirA4_510524</name>
</gene>
<dbReference type="InterPro" id="IPR001245">
    <property type="entry name" value="Ser-Thr/Tyr_kinase_cat_dom"/>
</dbReference>
<dbReference type="Pfam" id="PF07714">
    <property type="entry name" value="PK_Tyr_Ser-Thr"/>
    <property type="match status" value="1"/>
</dbReference>
<protein>
    <submittedName>
        <fullName evidence="2">Kinase-like protein</fullName>
    </submittedName>
</protein>
<keyword evidence="3" id="KW-1185">Reference proteome</keyword>
<dbReference type="GO" id="GO:0005524">
    <property type="term" value="F:ATP binding"/>
    <property type="evidence" value="ECO:0007669"/>
    <property type="project" value="InterPro"/>
</dbReference>
<evidence type="ECO:0000313" key="3">
    <source>
        <dbReference type="Proteomes" id="UP000234323"/>
    </source>
</evidence>
<dbReference type="InterPro" id="IPR051681">
    <property type="entry name" value="Ser/Thr_Kinases-Pseudokinases"/>
</dbReference>
<name>A0A2I1HFM8_9GLOM</name>
<dbReference type="VEuPathDB" id="FungiDB:FUN_005435"/>
<accession>A0A2I1HFM8</accession>
<comment type="caution">
    <text evidence="2">The sequence shown here is derived from an EMBL/GenBank/DDBJ whole genome shotgun (WGS) entry which is preliminary data.</text>
</comment>
<sequence>MREFIKKGHILNWKLIVKILHNISYGLSTIHRENWYHGDFHTGNILLEGYGNYIGSVISDFGFCRPADQSLADNPIYGVIPFIAQEVHCGEEFTEAADVYGFGMVMSEIISGEAPFVDRDYDLHLVLDMCKGERPRIPEYTPEPFKALMERCWDPTPTKRPTAQELYRQIRDWDAIISKFKLNDSQLSIKLKIEEEFSQEKENRWKARLSNLTTNPHPSKMSQNRFTSKLLDFSTRLISASTLYFYL</sequence>
<dbReference type="SUPFAM" id="SSF56112">
    <property type="entry name" value="Protein kinase-like (PK-like)"/>
    <property type="match status" value="1"/>
</dbReference>
<dbReference type="EMBL" id="LLXI01002646">
    <property type="protein sequence ID" value="PKY57679.1"/>
    <property type="molecule type" value="Genomic_DNA"/>
</dbReference>
<dbReference type="AlphaFoldDB" id="A0A2I1HFM8"/>
<dbReference type="VEuPathDB" id="FungiDB:RhiirA1_509175"/>
<dbReference type="PROSITE" id="PS50011">
    <property type="entry name" value="PROTEIN_KINASE_DOM"/>
    <property type="match status" value="1"/>
</dbReference>
<evidence type="ECO:0000259" key="1">
    <source>
        <dbReference type="PROSITE" id="PS50011"/>
    </source>
</evidence>
<dbReference type="InterPro" id="IPR011009">
    <property type="entry name" value="Kinase-like_dom_sf"/>
</dbReference>
<reference evidence="2 3" key="1">
    <citation type="submission" date="2015-10" db="EMBL/GenBank/DDBJ databases">
        <title>Genome analyses suggest a sexual origin of heterokaryosis in a supposedly ancient asexual fungus.</title>
        <authorList>
            <person name="Ropars J."/>
            <person name="Sedzielewska K."/>
            <person name="Noel J."/>
            <person name="Charron P."/>
            <person name="Farinelli L."/>
            <person name="Marton T."/>
            <person name="Kruger M."/>
            <person name="Pelin A."/>
            <person name="Brachmann A."/>
            <person name="Corradi N."/>
        </authorList>
    </citation>
    <scope>NUCLEOTIDE SEQUENCE [LARGE SCALE GENOMIC DNA]</scope>
    <source>
        <strain evidence="2 3">A4</strain>
    </source>
</reference>
<organism evidence="2 3">
    <name type="scientific">Rhizophagus irregularis</name>
    <dbReference type="NCBI Taxonomy" id="588596"/>
    <lineage>
        <taxon>Eukaryota</taxon>
        <taxon>Fungi</taxon>
        <taxon>Fungi incertae sedis</taxon>
        <taxon>Mucoromycota</taxon>
        <taxon>Glomeromycotina</taxon>
        <taxon>Glomeromycetes</taxon>
        <taxon>Glomerales</taxon>
        <taxon>Glomeraceae</taxon>
        <taxon>Rhizophagus</taxon>
    </lineage>
</organism>
<feature type="domain" description="Protein kinase" evidence="1">
    <location>
        <begin position="1"/>
        <end position="177"/>
    </location>
</feature>